<evidence type="ECO:0000313" key="1">
    <source>
        <dbReference type="EMBL" id="KAI1868218.1"/>
    </source>
</evidence>
<comment type="caution">
    <text evidence="1">The sequence shown here is derived from an EMBL/GenBank/DDBJ whole genome shotgun (WGS) entry which is preliminary data.</text>
</comment>
<proteinExistence type="predicted"/>
<protein>
    <submittedName>
        <fullName evidence="1">Uncharacterized protein</fullName>
    </submittedName>
</protein>
<evidence type="ECO:0000313" key="2">
    <source>
        <dbReference type="Proteomes" id="UP000829685"/>
    </source>
</evidence>
<dbReference type="InterPro" id="IPR029058">
    <property type="entry name" value="AB_hydrolase_fold"/>
</dbReference>
<dbReference type="SUPFAM" id="SSF53474">
    <property type="entry name" value="alpha/beta-Hydrolases"/>
    <property type="match status" value="1"/>
</dbReference>
<dbReference type="AlphaFoldDB" id="A0A9P9WKJ7"/>
<accession>A0A9P9WKJ7</accession>
<organism evidence="1 2">
    <name type="scientific">Neoarthrinium moseri</name>
    <dbReference type="NCBI Taxonomy" id="1658444"/>
    <lineage>
        <taxon>Eukaryota</taxon>
        <taxon>Fungi</taxon>
        <taxon>Dikarya</taxon>
        <taxon>Ascomycota</taxon>
        <taxon>Pezizomycotina</taxon>
        <taxon>Sordariomycetes</taxon>
        <taxon>Xylariomycetidae</taxon>
        <taxon>Amphisphaeriales</taxon>
        <taxon>Apiosporaceae</taxon>
        <taxon>Neoarthrinium</taxon>
    </lineage>
</organism>
<gene>
    <name evidence="1" type="ORF">JX265_007041</name>
</gene>
<name>A0A9P9WKJ7_9PEZI</name>
<dbReference type="Proteomes" id="UP000829685">
    <property type="component" value="Unassembled WGS sequence"/>
</dbReference>
<dbReference type="OrthoDB" id="3504488at2759"/>
<dbReference type="EMBL" id="JAFIMR010000017">
    <property type="protein sequence ID" value="KAI1868218.1"/>
    <property type="molecule type" value="Genomic_DNA"/>
</dbReference>
<dbReference type="Gene3D" id="3.40.50.1820">
    <property type="entry name" value="alpha/beta hydrolase"/>
    <property type="match status" value="1"/>
</dbReference>
<sequence>MWHSASTQIWQNRWDGGEGFKDKYLRRNYPVYLWDGPRVGRANWACEPMTYVPEYRDQGNWVAWKFGPKFGVWYPGVQFPTWSQEAWQQATSARYVEIDTVENVELQSEVAAIAADSGKVGNSIVYLTNSAGGLRAMMMATKANGTNIKGIVMYESIGYVYPDNANITAGSGPGPAFGPFVVPLERFKKLAKIPAIQFVWGDNRPETDPWVQQSRLTAKLINLYGGNAQVLNLANDAGLKGSTHSAFADLDNEKVAGVLDRFLRKNNLNGYLYSSGNDWDDDDDDDDE</sequence>
<keyword evidence="2" id="KW-1185">Reference proteome</keyword>
<reference evidence="1" key="1">
    <citation type="submission" date="2021-03" db="EMBL/GenBank/DDBJ databases">
        <title>Revisited historic fungal species revealed as producer of novel bioactive compounds through whole genome sequencing and comparative genomics.</title>
        <authorList>
            <person name="Vignolle G.A."/>
            <person name="Hochenegger N."/>
            <person name="Mach R.L."/>
            <person name="Mach-Aigner A.R."/>
            <person name="Javad Rahimi M."/>
            <person name="Salim K.A."/>
            <person name="Chan C.M."/>
            <person name="Lim L.B.L."/>
            <person name="Cai F."/>
            <person name="Druzhinina I.S."/>
            <person name="U'Ren J.M."/>
            <person name="Derntl C."/>
        </authorList>
    </citation>
    <scope>NUCLEOTIDE SEQUENCE</scope>
    <source>
        <strain evidence="1">TUCIM 5799</strain>
    </source>
</reference>